<name>A0A0F7VEK1_PENBI</name>
<dbReference type="FunFam" id="1.50.40.10:FF:000078">
    <property type="entry name" value="Mitochondrial DNA replication protein YHM2"/>
    <property type="match status" value="1"/>
</dbReference>
<gene>
    <name evidence="8" type="ORF">PMG11_05123</name>
</gene>
<dbReference type="PROSITE" id="PS50920">
    <property type="entry name" value="SOLCAR"/>
    <property type="match status" value="2"/>
</dbReference>
<feature type="repeat" description="Solcar" evidence="6">
    <location>
        <begin position="112"/>
        <end position="204"/>
    </location>
</feature>
<dbReference type="AlphaFoldDB" id="A0A0F7VEK1"/>
<dbReference type="GO" id="GO:0005371">
    <property type="term" value="F:tricarboxylate secondary active transmembrane transporter activity"/>
    <property type="evidence" value="ECO:0007669"/>
    <property type="project" value="TreeGrafter"/>
</dbReference>
<dbReference type="PANTHER" id="PTHR46982">
    <property type="entry name" value="CITRATE/OXOGLUTARATE CARRIER PROTEIN"/>
    <property type="match status" value="1"/>
</dbReference>
<dbReference type="Proteomes" id="UP000042958">
    <property type="component" value="Unassembled WGS sequence"/>
</dbReference>
<keyword evidence="3" id="KW-0496">Mitochondrion</keyword>
<reference evidence="9" key="1">
    <citation type="journal article" date="2015" name="Genome Announc.">
        <title>Draft genome sequence of the fungus Penicillium brasilianum MG11.</title>
        <authorList>
            <person name="Horn F."/>
            <person name="Linde J."/>
            <person name="Mattern D.J."/>
            <person name="Walther G."/>
            <person name="Guthke R."/>
            <person name="Brakhage A.A."/>
            <person name="Valiante V."/>
        </authorList>
    </citation>
    <scope>NUCLEOTIDE SEQUENCE [LARGE SCALE GENOMIC DNA]</scope>
    <source>
        <strain evidence="9">MG11</strain>
    </source>
</reference>
<feature type="repeat" description="Solcar" evidence="6">
    <location>
        <begin position="217"/>
        <end position="305"/>
    </location>
</feature>
<evidence type="ECO:0000256" key="1">
    <source>
        <dbReference type="ARBA" id="ARBA00004141"/>
    </source>
</evidence>
<evidence type="ECO:0000256" key="3">
    <source>
        <dbReference type="ARBA" id="ARBA00022792"/>
    </source>
</evidence>
<comment type="similarity">
    <text evidence="7">Belongs to the mitochondrial carrier (TC 2.A.29) family.</text>
</comment>
<proteinExistence type="inferred from homology"/>
<accession>A0A0F7VEK1</accession>
<dbReference type="GO" id="GO:0016020">
    <property type="term" value="C:membrane"/>
    <property type="evidence" value="ECO:0007669"/>
    <property type="project" value="UniProtKB-SubCell"/>
</dbReference>
<evidence type="ECO:0000313" key="8">
    <source>
        <dbReference type="EMBL" id="CEO60498.1"/>
    </source>
</evidence>
<keyword evidence="5 6" id="KW-0472">Membrane</keyword>
<evidence type="ECO:0000256" key="6">
    <source>
        <dbReference type="PROSITE-ProRule" id="PRU00282"/>
    </source>
</evidence>
<dbReference type="InterPro" id="IPR018108">
    <property type="entry name" value="MCP_transmembrane"/>
</dbReference>
<keyword evidence="7" id="KW-0813">Transport</keyword>
<keyword evidence="9" id="KW-1185">Reference proteome</keyword>
<comment type="subcellular location">
    <subcellularLocation>
        <location evidence="1">Membrane</location>
        <topology evidence="1">Multi-pass membrane protein</topology>
    </subcellularLocation>
</comment>
<keyword evidence="2 6" id="KW-0812">Transmembrane</keyword>
<keyword evidence="3" id="KW-0999">Mitochondrion inner membrane</keyword>
<evidence type="ECO:0000256" key="5">
    <source>
        <dbReference type="ARBA" id="ARBA00023136"/>
    </source>
</evidence>
<dbReference type="PANTHER" id="PTHR46982:SF1">
    <property type="entry name" value="CITRATE_OXOGLUTARATE CARRIER PROTEIN"/>
    <property type="match status" value="1"/>
</dbReference>
<dbReference type="GO" id="GO:0015742">
    <property type="term" value="P:alpha-ketoglutarate transport"/>
    <property type="evidence" value="ECO:0007669"/>
    <property type="project" value="TreeGrafter"/>
</dbReference>
<dbReference type="Gene3D" id="1.50.40.10">
    <property type="entry name" value="Mitochondrial carrier domain"/>
    <property type="match status" value="2"/>
</dbReference>
<evidence type="ECO:0000313" key="9">
    <source>
        <dbReference type="Proteomes" id="UP000042958"/>
    </source>
</evidence>
<evidence type="ECO:0000256" key="2">
    <source>
        <dbReference type="ARBA" id="ARBA00022692"/>
    </source>
</evidence>
<dbReference type="GO" id="GO:0005739">
    <property type="term" value="C:mitochondrion"/>
    <property type="evidence" value="ECO:0007669"/>
    <property type="project" value="TreeGrafter"/>
</dbReference>
<dbReference type="SUPFAM" id="SSF103506">
    <property type="entry name" value="Mitochondrial carrier"/>
    <property type="match status" value="1"/>
</dbReference>
<dbReference type="InterPro" id="IPR023395">
    <property type="entry name" value="MCP_dom_sf"/>
</dbReference>
<protein>
    <submittedName>
        <fullName evidence="8">Putative Mitochondrial DNA replication protein</fullName>
    </submittedName>
</protein>
<dbReference type="STRING" id="104259.A0A0F7VEK1"/>
<evidence type="ECO:0000256" key="4">
    <source>
        <dbReference type="ARBA" id="ARBA00022989"/>
    </source>
</evidence>
<sequence length="309" mass="33554">MSQLSLQTTPILPGSSEHKRPIPYRNLAVGALMNVFQVTTLGQPMEVLKTHLAANRQDTLKDAVQKTWSRGRVVAFYQGLIPWAWLEASTKGAILLVASSEIEYHARTKLNASPIVCGVLGGISGGIAQSYLTMGMTTCMKTVEVTRTKIGTQGARVPGTMETFFKILREKGIRGVNRGVNAVALRQVTGWSSRIGISRFAEESIRSMTGKSKDEKLKFGEKILASTIGGALSCWNQPFEVLRVEMQSMKSDPTRPANPTIVSTFKHIIAASGVKGLFRGVVPRIGVAAWATICMVGFGDTVKEMVARK</sequence>
<dbReference type="OrthoDB" id="10253709at2759"/>
<dbReference type="Pfam" id="PF00153">
    <property type="entry name" value="Mito_carr"/>
    <property type="match status" value="2"/>
</dbReference>
<dbReference type="InterPro" id="IPR053017">
    <property type="entry name" value="Mito_Cit/Oxoglu_Carrier"/>
</dbReference>
<organism evidence="8 9">
    <name type="scientific">Penicillium brasilianum</name>
    <dbReference type="NCBI Taxonomy" id="104259"/>
    <lineage>
        <taxon>Eukaryota</taxon>
        <taxon>Fungi</taxon>
        <taxon>Dikarya</taxon>
        <taxon>Ascomycota</taxon>
        <taxon>Pezizomycotina</taxon>
        <taxon>Eurotiomycetes</taxon>
        <taxon>Eurotiomycetidae</taxon>
        <taxon>Eurotiales</taxon>
        <taxon>Aspergillaceae</taxon>
        <taxon>Penicillium</taxon>
    </lineage>
</organism>
<dbReference type="EMBL" id="CDHK01000004">
    <property type="protein sequence ID" value="CEO60498.1"/>
    <property type="molecule type" value="Genomic_DNA"/>
</dbReference>
<keyword evidence="4" id="KW-1133">Transmembrane helix</keyword>
<dbReference type="GO" id="GO:0006843">
    <property type="term" value="P:mitochondrial citrate transmembrane transport"/>
    <property type="evidence" value="ECO:0007669"/>
    <property type="project" value="TreeGrafter"/>
</dbReference>
<evidence type="ECO:0000256" key="7">
    <source>
        <dbReference type="RuleBase" id="RU000488"/>
    </source>
</evidence>